<dbReference type="Proteomes" id="UP000824988">
    <property type="component" value="Chromosome"/>
</dbReference>
<accession>A0A8D5AIL1</accession>
<evidence type="ECO:0000313" key="2">
    <source>
        <dbReference type="Proteomes" id="UP000824988"/>
    </source>
</evidence>
<evidence type="ECO:0000313" key="1">
    <source>
        <dbReference type="EMBL" id="BBL69854.1"/>
    </source>
</evidence>
<dbReference type="InterPro" id="IPR005358">
    <property type="entry name" value="Puta_zinc/iron-chelating_dom"/>
</dbReference>
<proteinExistence type="predicted"/>
<sequence length="181" mass="20245">MPVPSESADTEAADSKVDTLAELHADIDARVSAIIADGHGEWLCRVGCDACCRRLAAIPDLTEAEWLRLREGLAELSPELLREISRDMAALAERPVRPIVCPLLDRAEGACRVYAHRPVACRTYGFYVQRDQGLYCKDIEAQVAEGRWAEVVWGNHDAVDRRLSGLGGTRHLTEWFFGWKR</sequence>
<reference evidence="1" key="1">
    <citation type="submission" date="2019-06" db="EMBL/GenBank/DDBJ databases">
        <title>Complete genome sequence of Methylogaea oryzae strain JCM16910.</title>
        <authorList>
            <person name="Asakawa S."/>
        </authorList>
    </citation>
    <scope>NUCLEOTIDE SEQUENCE</scope>
    <source>
        <strain evidence="1">E10</strain>
    </source>
</reference>
<keyword evidence="2" id="KW-1185">Reference proteome</keyword>
<dbReference type="AlphaFoldDB" id="A0A8D5AIL1"/>
<gene>
    <name evidence="1" type="ORF">MoryE10_04600</name>
</gene>
<protein>
    <recommendedName>
        <fullName evidence="3">YkgJ family cysteine cluster protein</fullName>
    </recommendedName>
</protein>
<dbReference type="RefSeq" id="WP_054772898.1">
    <property type="nucleotide sequence ID" value="NZ_AP019782.1"/>
</dbReference>
<dbReference type="Pfam" id="PF03692">
    <property type="entry name" value="CxxCxxCC"/>
    <property type="match status" value="1"/>
</dbReference>
<name>A0A8D5AIL1_9GAMM</name>
<evidence type="ECO:0008006" key="3">
    <source>
        <dbReference type="Google" id="ProtNLM"/>
    </source>
</evidence>
<dbReference type="EMBL" id="AP019782">
    <property type="protein sequence ID" value="BBL69854.1"/>
    <property type="molecule type" value="Genomic_DNA"/>
</dbReference>
<organism evidence="1 2">
    <name type="scientific">Methylogaea oryzae</name>
    <dbReference type="NCBI Taxonomy" id="1295382"/>
    <lineage>
        <taxon>Bacteria</taxon>
        <taxon>Pseudomonadati</taxon>
        <taxon>Pseudomonadota</taxon>
        <taxon>Gammaproteobacteria</taxon>
        <taxon>Methylococcales</taxon>
        <taxon>Methylococcaceae</taxon>
        <taxon>Methylogaea</taxon>
    </lineage>
</organism>
<dbReference type="KEGG" id="moz:MoryE10_04600"/>